<feature type="chain" id="PRO_5006901181" evidence="6">
    <location>
        <begin position="22"/>
        <end position="127"/>
    </location>
</feature>
<keyword evidence="6" id="KW-0732">Signal</keyword>
<evidence type="ECO:0000313" key="8">
    <source>
        <dbReference type="Proteomes" id="UP000054988"/>
    </source>
</evidence>
<dbReference type="PANTHER" id="PTHR42104">
    <property type="entry name" value="EXTRACELLULAR GUANYL-SPECIFIC RIBONUCLEASE RNTA (AFU_ORTHOLOGUE AFUA_4G03230)"/>
    <property type="match status" value="1"/>
</dbReference>
<keyword evidence="5" id="KW-0456">Lyase</keyword>
<proteinExistence type="predicted"/>
<dbReference type="GO" id="GO:0004521">
    <property type="term" value="F:RNA endonuclease activity"/>
    <property type="evidence" value="ECO:0007669"/>
    <property type="project" value="InterPro"/>
</dbReference>
<evidence type="ECO:0000256" key="3">
    <source>
        <dbReference type="ARBA" id="ARBA00022801"/>
    </source>
</evidence>
<dbReference type="SUPFAM" id="SSF53933">
    <property type="entry name" value="Microbial ribonucleases"/>
    <property type="match status" value="1"/>
</dbReference>
<dbReference type="PANTHER" id="PTHR42104:SF1">
    <property type="entry name" value="EXTRACELLULAR GUANYL-SPECIFIC RIBONUCLEASE RNTA (AFU_ORTHOLOGUE AFUA_4G03230)"/>
    <property type="match status" value="1"/>
</dbReference>
<evidence type="ECO:0000256" key="6">
    <source>
        <dbReference type="SAM" id="SignalP"/>
    </source>
</evidence>
<dbReference type="InterPro" id="IPR016191">
    <property type="entry name" value="Ribonuclease/ribotoxin"/>
</dbReference>
<dbReference type="GO" id="GO:0016829">
    <property type="term" value="F:lyase activity"/>
    <property type="evidence" value="ECO:0007669"/>
    <property type="project" value="UniProtKB-KW"/>
</dbReference>
<keyword evidence="3" id="KW-0378">Hydrolase</keyword>
<dbReference type="eggNOG" id="ENOG502SA4T">
    <property type="taxonomic scope" value="Eukaryota"/>
</dbReference>
<dbReference type="AlphaFoldDB" id="A0A0W0EY64"/>
<keyword evidence="2" id="KW-0255">Endonuclease</keyword>
<organism evidence="7 8">
    <name type="scientific">Moniliophthora roreri</name>
    <name type="common">Frosty pod rot fungus</name>
    <name type="synonym">Monilia roreri</name>
    <dbReference type="NCBI Taxonomy" id="221103"/>
    <lineage>
        <taxon>Eukaryota</taxon>
        <taxon>Fungi</taxon>
        <taxon>Dikarya</taxon>
        <taxon>Basidiomycota</taxon>
        <taxon>Agaricomycotina</taxon>
        <taxon>Agaricomycetes</taxon>
        <taxon>Agaricomycetidae</taxon>
        <taxon>Agaricales</taxon>
        <taxon>Marasmiineae</taxon>
        <taxon>Marasmiaceae</taxon>
        <taxon>Moniliophthora</taxon>
    </lineage>
</organism>
<keyword evidence="4" id="KW-1015">Disulfide bond</keyword>
<dbReference type="Gene3D" id="3.10.450.30">
    <property type="entry name" value="Microbial ribonucleases"/>
    <property type="match status" value="1"/>
</dbReference>
<dbReference type="GO" id="GO:0003723">
    <property type="term" value="F:RNA binding"/>
    <property type="evidence" value="ECO:0007669"/>
    <property type="project" value="InterPro"/>
</dbReference>
<evidence type="ECO:0000313" key="7">
    <source>
        <dbReference type="EMBL" id="KTB28995.1"/>
    </source>
</evidence>
<sequence length="127" mass="13250">MKFSLTSLLAVFAISQVQVFAAVIEERQSGGCNCAGVSYSSTDVRNAANRALSGSSVNGYPHVFRNDEGFSLSCSGTFYEFPLKKGSVYSGGSPGADRVIYNSGGSICACLTHNGASSTNGFVKCSY</sequence>
<reference evidence="7 8" key="1">
    <citation type="submission" date="2015-12" db="EMBL/GenBank/DDBJ databases">
        <title>Draft genome sequence of Moniliophthora roreri, the causal agent of frosty pod rot of cacao.</title>
        <authorList>
            <person name="Aime M.C."/>
            <person name="Diaz-Valderrama J.R."/>
            <person name="Kijpornyongpan T."/>
            <person name="Phillips-Mora W."/>
        </authorList>
    </citation>
    <scope>NUCLEOTIDE SEQUENCE [LARGE SCALE GENOMIC DNA]</scope>
    <source>
        <strain evidence="7 8">MCA 2952</strain>
    </source>
</reference>
<dbReference type="EMBL" id="LATX01002457">
    <property type="protein sequence ID" value="KTB28995.1"/>
    <property type="molecule type" value="Genomic_DNA"/>
</dbReference>
<accession>A0A0W0EY64</accession>
<evidence type="ECO:0000256" key="1">
    <source>
        <dbReference type="ARBA" id="ARBA00022722"/>
    </source>
</evidence>
<comment type="caution">
    <text evidence="7">The sequence shown here is derived from an EMBL/GenBank/DDBJ whole genome shotgun (WGS) entry which is preliminary data.</text>
</comment>
<name>A0A0W0EY64_MONRR</name>
<keyword evidence="1" id="KW-0540">Nuclease</keyword>
<gene>
    <name evidence="7" type="ORF">WG66_18439</name>
</gene>
<dbReference type="Pfam" id="PF00545">
    <property type="entry name" value="Ribonuclease"/>
    <property type="match status" value="1"/>
</dbReference>
<evidence type="ECO:0000256" key="5">
    <source>
        <dbReference type="ARBA" id="ARBA00023239"/>
    </source>
</evidence>
<feature type="signal peptide" evidence="6">
    <location>
        <begin position="1"/>
        <end position="21"/>
    </location>
</feature>
<dbReference type="InterPro" id="IPR000026">
    <property type="entry name" value="N1-like"/>
</dbReference>
<protein>
    <submittedName>
        <fullName evidence="7">Uncharacterized protein</fullName>
    </submittedName>
</protein>
<dbReference type="GO" id="GO:0016787">
    <property type="term" value="F:hydrolase activity"/>
    <property type="evidence" value="ECO:0007669"/>
    <property type="project" value="UniProtKB-KW"/>
</dbReference>
<evidence type="ECO:0000256" key="2">
    <source>
        <dbReference type="ARBA" id="ARBA00022759"/>
    </source>
</evidence>
<evidence type="ECO:0000256" key="4">
    <source>
        <dbReference type="ARBA" id="ARBA00023157"/>
    </source>
</evidence>
<dbReference type="Proteomes" id="UP000054988">
    <property type="component" value="Unassembled WGS sequence"/>
</dbReference>